<evidence type="ECO:0000256" key="4">
    <source>
        <dbReference type="ARBA" id="ARBA00023319"/>
    </source>
</evidence>
<dbReference type="PANTHER" id="PTHR12231">
    <property type="entry name" value="CTX-RELATED TYPE I TRANSMEMBRANE PROTEIN"/>
    <property type="match status" value="1"/>
</dbReference>
<dbReference type="InterPro" id="IPR003599">
    <property type="entry name" value="Ig_sub"/>
</dbReference>
<evidence type="ECO:0000256" key="3">
    <source>
        <dbReference type="ARBA" id="ARBA00023157"/>
    </source>
</evidence>
<feature type="domain" description="Ig-like" evidence="5">
    <location>
        <begin position="1"/>
        <end position="84"/>
    </location>
</feature>
<protein>
    <submittedName>
        <fullName evidence="6">Protein sax-3</fullName>
    </submittedName>
</protein>
<keyword evidence="4" id="KW-0393">Immunoglobulin domain</keyword>
<evidence type="ECO:0000313" key="6">
    <source>
        <dbReference type="EMBL" id="MPC48349.1"/>
    </source>
</evidence>
<proteinExistence type="predicted"/>
<dbReference type="PROSITE" id="PS50835">
    <property type="entry name" value="IG_LIKE"/>
    <property type="match status" value="3"/>
</dbReference>
<dbReference type="InterPro" id="IPR013783">
    <property type="entry name" value="Ig-like_fold"/>
</dbReference>
<feature type="domain" description="Ig-like" evidence="5">
    <location>
        <begin position="178"/>
        <end position="293"/>
    </location>
</feature>
<dbReference type="FunFam" id="2.60.40.10:FF:000032">
    <property type="entry name" value="palladin isoform X1"/>
    <property type="match status" value="2"/>
</dbReference>
<dbReference type="Proteomes" id="UP000324222">
    <property type="component" value="Unassembled WGS sequence"/>
</dbReference>
<name>A0A5B7FST8_PORTR</name>
<dbReference type="Pfam" id="PF07679">
    <property type="entry name" value="I-set"/>
    <property type="match status" value="2"/>
</dbReference>
<keyword evidence="3" id="KW-1015">Disulfide bond</keyword>
<sequence>MGCRILGVNEGESAVFECDPPKGHPTPVVTWRLDERDLILPRHRYRQDGSTLMVSHVVPSDEGEYQCVVTNMAGRRVSEVAQLTVYESARVGGVVKSMVGVAGHDVTLPCVPSGKPDPQVVWRRADGLMPVGRAAMGRDWSLTITALRSGDQGTYVCEATNSAGTHAANTSLLVVERPRAEGGVRPRIAVITPSHVRQIGCPITATPTPIIFWVKENHGRQEAQREAGHTLTGDGEDVYLLEEEQPWVVASGAAATMEKAAPIVDHTFSLHVTTRHEGLWACMAANEARVIVSPCIKLWHFSGAFFSLFLLPFASAPFVI</sequence>
<keyword evidence="2" id="KW-0677">Repeat</keyword>
<evidence type="ECO:0000259" key="5">
    <source>
        <dbReference type="PROSITE" id="PS50835"/>
    </source>
</evidence>
<dbReference type="AlphaFoldDB" id="A0A5B7FST8"/>
<dbReference type="InterPro" id="IPR003598">
    <property type="entry name" value="Ig_sub2"/>
</dbReference>
<dbReference type="InterPro" id="IPR013098">
    <property type="entry name" value="Ig_I-set"/>
</dbReference>
<comment type="caution">
    <text evidence="6">The sequence shown here is derived from an EMBL/GenBank/DDBJ whole genome shotgun (WGS) entry which is preliminary data.</text>
</comment>
<organism evidence="6 7">
    <name type="scientific">Portunus trituberculatus</name>
    <name type="common">Swimming crab</name>
    <name type="synonym">Neptunus trituberculatus</name>
    <dbReference type="NCBI Taxonomy" id="210409"/>
    <lineage>
        <taxon>Eukaryota</taxon>
        <taxon>Metazoa</taxon>
        <taxon>Ecdysozoa</taxon>
        <taxon>Arthropoda</taxon>
        <taxon>Crustacea</taxon>
        <taxon>Multicrustacea</taxon>
        <taxon>Malacostraca</taxon>
        <taxon>Eumalacostraca</taxon>
        <taxon>Eucarida</taxon>
        <taxon>Decapoda</taxon>
        <taxon>Pleocyemata</taxon>
        <taxon>Brachyura</taxon>
        <taxon>Eubrachyura</taxon>
        <taxon>Portunoidea</taxon>
        <taxon>Portunidae</taxon>
        <taxon>Portuninae</taxon>
        <taxon>Portunus</taxon>
    </lineage>
</organism>
<keyword evidence="7" id="KW-1185">Reference proteome</keyword>
<dbReference type="SMART" id="SM00408">
    <property type="entry name" value="IGc2"/>
    <property type="match status" value="2"/>
</dbReference>
<evidence type="ECO:0000256" key="1">
    <source>
        <dbReference type="ARBA" id="ARBA00022729"/>
    </source>
</evidence>
<accession>A0A5B7FST8</accession>
<reference evidence="6 7" key="1">
    <citation type="submission" date="2019-05" db="EMBL/GenBank/DDBJ databases">
        <title>Another draft genome of Portunus trituberculatus and its Hox gene families provides insights of decapod evolution.</title>
        <authorList>
            <person name="Jeong J.-H."/>
            <person name="Song I."/>
            <person name="Kim S."/>
            <person name="Choi T."/>
            <person name="Kim D."/>
            <person name="Ryu S."/>
            <person name="Kim W."/>
        </authorList>
    </citation>
    <scope>NUCLEOTIDE SEQUENCE [LARGE SCALE GENOMIC DNA]</scope>
    <source>
        <tissue evidence="6">Muscle</tissue>
    </source>
</reference>
<feature type="domain" description="Ig-like" evidence="5">
    <location>
        <begin position="103"/>
        <end position="173"/>
    </location>
</feature>
<keyword evidence="1" id="KW-0732">Signal</keyword>
<evidence type="ECO:0000313" key="7">
    <source>
        <dbReference type="Proteomes" id="UP000324222"/>
    </source>
</evidence>
<dbReference type="Gene3D" id="2.60.40.10">
    <property type="entry name" value="Immunoglobulins"/>
    <property type="match status" value="2"/>
</dbReference>
<evidence type="ECO:0000256" key="2">
    <source>
        <dbReference type="ARBA" id="ARBA00022737"/>
    </source>
</evidence>
<dbReference type="OrthoDB" id="6019866at2759"/>
<dbReference type="SUPFAM" id="SSF48726">
    <property type="entry name" value="Immunoglobulin"/>
    <property type="match status" value="2"/>
</dbReference>
<dbReference type="InterPro" id="IPR007110">
    <property type="entry name" value="Ig-like_dom"/>
</dbReference>
<dbReference type="InterPro" id="IPR036179">
    <property type="entry name" value="Ig-like_dom_sf"/>
</dbReference>
<dbReference type="EMBL" id="VSRR010008240">
    <property type="protein sequence ID" value="MPC48349.1"/>
    <property type="molecule type" value="Genomic_DNA"/>
</dbReference>
<dbReference type="PANTHER" id="PTHR12231:SF253">
    <property type="entry name" value="DPR-INTERACTING PROTEIN ETA, ISOFORM B-RELATED"/>
    <property type="match status" value="1"/>
</dbReference>
<dbReference type="InterPro" id="IPR051170">
    <property type="entry name" value="Neural/epithelial_adhesion"/>
</dbReference>
<dbReference type="SMART" id="SM00409">
    <property type="entry name" value="IG"/>
    <property type="match status" value="2"/>
</dbReference>
<gene>
    <name evidence="6" type="primary">sax-3_4</name>
    <name evidence="6" type="ORF">E2C01_042119</name>
</gene>